<sequence length="362" mass="39388">MYAIMGMWPKEVRNDLRVAVRAKQKEDWRTAASYFERAYGTAIALPDPPASFGADYIIKISAIALSLADVLESAGELPKAYSVYGSAFADLTHGLPSPSESSTSLEADQRVRAIGTALKMAELGEQILHVRALGRAPADSDYGPADEAEVEEKLDWALTEALRLRSASAKSTEKGKEKENDTLNLPRWVEGVDLTSTMERVADYYSRKGKVEYAVPLYVHAISTLLPPPNATTSGLFSSTPSPSIGDRCKAATLMNNLSSLFASMTPVNVPQATAWAQKALEVAQKAEGESKSASEERLECQNVIAVVLFNLGMLNELSNEHGKAQSHYEHALEMSKAIGMNEGVTEAQEALRRLKSQPRRP</sequence>
<dbReference type="SUPFAM" id="SSF48452">
    <property type="entry name" value="TPR-like"/>
    <property type="match status" value="1"/>
</dbReference>
<dbReference type="Gene3D" id="1.25.40.10">
    <property type="entry name" value="Tetratricopeptide repeat domain"/>
    <property type="match status" value="1"/>
</dbReference>
<proteinExistence type="predicted"/>
<keyword evidence="2" id="KW-1185">Reference proteome</keyword>
<dbReference type="PANTHER" id="PTHR28142:SF1">
    <property type="entry name" value="MITOCHONDRIAL INNER MEMBRANE I-AAA PROTEASE SUPERCOMPLEX SUBUNIT MGR3-RELATED"/>
    <property type="match status" value="1"/>
</dbReference>
<accession>A0A0C3Q6T6</accession>
<dbReference type="EMBL" id="KN823213">
    <property type="protein sequence ID" value="KIO19591.1"/>
    <property type="molecule type" value="Genomic_DNA"/>
</dbReference>
<evidence type="ECO:0000313" key="2">
    <source>
        <dbReference type="Proteomes" id="UP000054248"/>
    </source>
</evidence>
<dbReference type="InterPro" id="IPR011990">
    <property type="entry name" value="TPR-like_helical_dom_sf"/>
</dbReference>
<dbReference type="PANTHER" id="PTHR28142">
    <property type="entry name" value="MITOCHONDRIAL INNER MEMBRANE I-AAA PROTEASE SUPERCOMPLEX SUBUNIT MGR3-RELATED"/>
    <property type="match status" value="1"/>
</dbReference>
<reference evidence="1 2" key="1">
    <citation type="submission" date="2014-04" db="EMBL/GenBank/DDBJ databases">
        <authorList>
            <consortium name="DOE Joint Genome Institute"/>
            <person name="Kuo A."/>
            <person name="Girlanda M."/>
            <person name="Perotto S."/>
            <person name="Kohler A."/>
            <person name="Nagy L.G."/>
            <person name="Floudas D."/>
            <person name="Copeland A."/>
            <person name="Barry K.W."/>
            <person name="Cichocki N."/>
            <person name="Veneault-Fourrey C."/>
            <person name="LaButti K."/>
            <person name="Lindquist E.A."/>
            <person name="Lipzen A."/>
            <person name="Lundell T."/>
            <person name="Morin E."/>
            <person name="Murat C."/>
            <person name="Sun H."/>
            <person name="Tunlid A."/>
            <person name="Henrissat B."/>
            <person name="Grigoriev I.V."/>
            <person name="Hibbett D.S."/>
            <person name="Martin F."/>
            <person name="Nordberg H.P."/>
            <person name="Cantor M.N."/>
            <person name="Hua S.X."/>
        </authorList>
    </citation>
    <scope>NUCLEOTIDE SEQUENCE [LARGE SCALE GENOMIC DNA]</scope>
    <source>
        <strain evidence="1 2">MUT 4182</strain>
    </source>
</reference>
<dbReference type="STRING" id="1051891.A0A0C3Q6T6"/>
<dbReference type="AlphaFoldDB" id="A0A0C3Q6T6"/>
<evidence type="ECO:0008006" key="3">
    <source>
        <dbReference type="Google" id="ProtNLM"/>
    </source>
</evidence>
<dbReference type="Proteomes" id="UP000054248">
    <property type="component" value="Unassembled WGS sequence"/>
</dbReference>
<dbReference type="OrthoDB" id="10050400at2759"/>
<name>A0A0C3Q6T6_9AGAM</name>
<reference evidence="2" key="2">
    <citation type="submission" date="2015-01" db="EMBL/GenBank/DDBJ databases">
        <title>Evolutionary Origins and Diversification of the Mycorrhizal Mutualists.</title>
        <authorList>
            <consortium name="DOE Joint Genome Institute"/>
            <consortium name="Mycorrhizal Genomics Consortium"/>
            <person name="Kohler A."/>
            <person name="Kuo A."/>
            <person name="Nagy L.G."/>
            <person name="Floudas D."/>
            <person name="Copeland A."/>
            <person name="Barry K.W."/>
            <person name="Cichocki N."/>
            <person name="Veneault-Fourrey C."/>
            <person name="LaButti K."/>
            <person name="Lindquist E.A."/>
            <person name="Lipzen A."/>
            <person name="Lundell T."/>
            <person name="Morin E."/>
            <person name="Murat C."/>
            <person name="Riley R."/>
            <person name="Ohm R."/>
            <person name="Sun H."/>
            <person name="Tunlid A."/>
            <person name="Henrissat B."/>
            <person name="Grigoriev I.V."/>
            <person name="Hibbett D.S."/>
            <person name="Martin F."/>
        </authorList>
    </citation>
    <scope>NUCLEOTIDE SEQUENCE [LARGE SCALE GENOMIC DNA]</scope>
    <source>
        <strain evidence="2">MUT 4182</strain>
    </source>
</reference>
<gene>
    <name evidence="1" type="ORF">M407DRAFT_222607</name>
</gene>
<evidence type="ECO:0000313" key="1">
    <source>
        <dbReference type="EMBL" id="KIO19591.1"/>
    </source>
</evidence>
<protein>
    <recommendedName>
        <fullName evidence="3">TPR-like protein</fullName>
    </recommendedName>
</protein>
<dbReference type="InterPro" id="IPR040201">
    <property type="entry name" value="Mrg3-like"/>
</dbReference>
<organism evidence="1 2">
    <name type="scientific">Tulasnella calospora MUT 4182</name>
    <dbReference type="NCBI Taxonomy" id="1051891"/>
    <lineage>
        <taxon>Eukaryota</taxon>
        <taxon>Fungi</taxon>
        <taxon>Dikarya</taxon>
        <taxon>Basidiomycota</taxon>
        <taxon>Agaricomycotina</taxon>
        <taxon>Agaricomycetes</taxon>
        <taxon>Cantharellales</taxon>
        <taxon>Tulasnellaceae</taxon>
        <taxon>Tulasnella</taxon>
    </lineage>
</organism>
<dbReference type="HOGENOM" id="CLU_024205_0_0_1"/>